<reference evidence="2" key="1">
    <citation type="journal article" date="2017" name="Nat. Ecol. Evol.">
        <title>Genome expansion and lineage-specific genetic innovations in the forest pathogenic fungi Armillaria.</title>
        <authorList>
            <person name="Sipos G."/>
            <person name="Prasanna A.N."/>
            <person name="Walter M.C."/>
            <person name="O'Connor E."/>
            <person name="Balint B."/>
            <person name="Krizsan K."/>
            <person name="Kiss B."/>
            <person name="Hess J."/>
            <person name="Varga T."/>
            <person name="Slot J."/>
            <person name="Riley R."/>
            <person name="Boka B."/>
            <person name="Rigling D."/>
            <person name="Barry K."/>
            <person name="Lee J."/>
            <person name="Mihaltcheva S."/>
            <person name="LaButti K."/>
            <person name="Lipzen A."/>
            <person name="Waldron R."/>
            <person name="Moloney N.M."/>
            <person name="Sperisen C."/>
            <person name="Kredics L."/>
            <person name="Vagvoelgyi C."/>
            <person name="Patrignani A."/>
            <person name="Fitzpatrick D."/>
            <person name="Nagy I."/>
            <person name="Doyle S."/>
            <person name="Anderson J.B."/>
            <person name="Grigoriev I.V."/>
            <person name="Gueldener U."/>
            <person name="Muensterkoetter M."/>
            <person name="Nagy L.G."/>
        </authorList>
    </citation>
    <scope>NUCLEOTIDE SEQUENCE [LARGE SCALE GENOMIC DNA]</scope>
    <source>
        <strain evidence="2">Ar21-2</strain>
    </source>
</reference>
<dbReference type="OrthoDB" id="3250747at2759"/>
<protein>
    <submittedName>
        <fullName evidence="1">Uncharacterized protein</fullName>
    </submittedName>
</protein>
<dbReference type="Proteomes" id="UP000217790">
    <property type="component" value="Unassembled WGS sequence"/>
</dbReference>
<dbReference type="AlphaFoldDB" id="A0A2H3E3B8"/>
<organism evidence="1 2">
    <name type="scientific">Armillaria gallica</name>
    <name type="common">Bulbous honey fungus</name>
    <name type="synonym">Armillaria bulbosa</name>
    <dbReference type="NCBI Taxonomy" id="47427"/>
    <lineage>
        <taxon>Eukaryota</taxon>
        <taxon>Fungi</taxon>
        <taxon>Dikarya</taxon>
        <taxon>Basidiomycota</taxon>
        <taxon>Agaricomycotina</taxon>
        <taxon>Agaricomycetes</taxon>
        <taxon>Agaricomycetidae</taxon>
        <taxon>Agaricales</taxon>
        <taxon>Marasmiineae</taxon>
        <taxon>Physalacriaceae</taxon>
        <taxon>Armillaria</taxon>
    </lineage>
</organism>
<accession>A0A2H3E3B8</accession>
<keyword evidence="2" id="KW-1185">Reference proteome</keyword>
<dbReference type="InParanoid" id="A0A2H3E3B8"/>
<gene>
    <name evidence="1" type="ORF">ARMGADRAFT_1060103</name>
</gene>
<evidence type="ECO:0000313" key="2">
    <source>
        <dbReference type="Proteomes" id="UP000217790"/>
    </source>
</evidence>
<dbReference type="EMBL" id="KZ293648">
    <property type="protein sequence ID" value="PBK98202.1"/>
    <property type="molecule type" value="Genomic_DNA"/>
</dbReference>
<name>A0A2H3E3B8_ARMGA</name>
<evidence type="ECO:0000313" key="1">
    <source>
        <dbReference type="EMBL" id="PBK98202.1"/>
    </source>
</evidence>
<sequence>MSKHPVQKARDTSRRGFDHDRKHYDRIYRGDWPASIEDFQAWVLNKLHVHDISFFMLLSSENAAPLKKRRWLSKPTRSFEETIMIIILRLLGEAKTTLSGKMFSFVREKIGPCTIKSDASAQIGDVNSEPAKYCDLKMDTWRPESALYR</sequence>
<proteinExistence type="predicted"/>